<organism evidence="6 7">
    <name type="scientific">Providencia rettgeri</name>
    <dbReference type="NCBI Taxonomy" id="587"/>
    <lineage>
        <taxon>Bacteria</taxon>
        <taxon>Pseudomonadati</taxon>
        <taxon>Pseudomonadota</taxon>
        <taxon>Gammaproteobacteria</taxon>
        <taxon>Enterobacterales</taxon>
        <taxon>Morganellaceae</taxon>
        <taxon>Providencia</taxon>
    </lineage>
</organism>
<dbReference type="InterPro" id="IPR036937">
    <property type="entry name" value="Adhesion_dom_fimbrial_sf"/>
</dbReference>
<evidence type="ECO:0000259" key="5">
    <source>
        <dbReference type="Pfam" id="PF00419"/>
    </source>
</evidence>
<dbReference type="EMBL" id="NOWC01000004">
    <property type="protein sequence ID" value="OZS75649.1"/>
    <property type="molecule type" value="Genomic_DNA"/>
</dbReference>
<feature type="domain" description="Fimbrial-type adhesion" evidence="5">
    <location>
        <begin position="49"/>
        <end position="199"/>
    </location>
</feature>
<gene>
    <name evidence="6" type="ORF">CHI95_05020</name>
</gene>
<dbReference type="Proteomes" id="UP000216001">
    <property type="component" value="Unassembled WGS sequence"/>
</dbReference>
<evidence type="ECO:0000256" key="3">
    <source>
        <dbReference type="ARBA" id="ARBA00022729"/>
    </source>
</evidence>
<comment type="similarity">
    <text evidence="2">Belongs to the fimbrial protein family.</text>
</comment>
<evidence type="ECO:0000313" key="7">
    <source>
        <dbReference type="Proteomes" id="UP000216001"/>
    </source>
</evidence>
<reference evidence="6 7" key="1">
    <citation type="submission" date="2017-07" db="EMBL/GenBank/DDBJ databases">
        <title>blaIMP-27 on transferable plasmids in Proteus mirabilis and Providencia rettgeri.</title>
        <authorList>
            <person name="Potter R."/>
        </authorList>
    </citation>
    <scope>NUCLEOTIDE SEQUENCE [LARGE SCALE GENOMIC DNA]</scope>
    <source>
        <strain evidence="6 7">PR1</strain>
    </source>
</reference>
<dbReference type="Gene3D" id="2.60.40.1090">
    <property type="entry name" value="Fimbrial-type adhesion domain"/>
    <property type="match status" value="1"/>
</dbReference>
<dbReference type="PANTHER" id="PTHR33420:SF3">
    <property type="entry name" value="FIMBRIAL SUBUNIT ELFA"/>
    <property type="match status" value="1"/>
</dbReference>
<comment type="subcellular location">
    <subcellularLocation>
        <location evidence="1">Fimbrium</location>
    </subcellularLocation>
</comment>
<dbReference type="InterPro" id="IPR050263">
    <property type="entry name" value="Bact_Fimbrial_Adh_Pro"/>
</dbReference>
<dbReference type="GO" id="GO:0009289">
    <property type="term" value="C:pilus"/>
    <property type="evidence" value="ECO:0007669"/>
    <property type="project" value="UniProtKB-SubCell"/>
</dbReference>
<dbReference type="GO" id="GO:0043709">
    <property type="term" value="P:cell adhesion involved in single-species biofilm formation"/>
    <property type="evidence" value="ECO:0007669"/>
    <property type="project" value="TreeGrafter"/>
</dbReference>
<comment type="caution">
    <text evidence="6">The sequence shown here is derived from an EMBL/GenBank/DDBJ whole genome shotgun (WGS) entry which is preliminary data.</text>
</comment>
<evidence type="ECO:0000256" key="2">
    <source>
        <dbReference type="ARBA" id="ARBA00006671"/>
    </source>
</evidence>
<accession>A0A264VWF1</accession>
<name>A0A264VWF1_PRORE</name>
<dbReference type="AlphaFoldDB" id="A0A264VWF1"/>
<protein>
    <recommendedName>
        <fullName evidence="5">Fimbrial-type adhesion domain-containing protein</fullName>
    </recommendedName>
</protein>
<evidence type="ECO:0000256" key="1">
    <source>
        <dbReference type="ARBA" id="ARBA00004561"/>
    </source>
</evidence>
<sequence length="201" mass="21924">MVMHRLRLPLCINNQGSLFMKHNLNLFVLFFISLMPMNVMAVDAYIKVNFTGSIKGETCSISSAAQGVDLGMWFLEGDGSNFPRNSVTDWVEFDLVFNCSTVNRQVSGALEGTPAALDRKLFELDQTEGSASGMAIQVEAYSPERKRWEAKNANEVSTLISAAGTASGTNTVQLRARYKQLANSATPGTANASITFVVRNN</sequence>
<dbReference type="Pfam" id="PF00419">
    <property type="entry name" value="Fimbrial"/>
    <property type="match status" value="1"/>
</dbReference>
<evidence type="ECO:0000256" key="4">
    <source>
        <dbReference type="ARBA" id="ARBA00023263"/>
    </source>
</evidence>
<dbReference type="InterPro" id="IPR000259">
    <property type="entry name" value="Adhesion_dom_fimbrial"/>
</dbReference>
<proteinExistence type="inferred from homology"/>
<keyword evidence="4" id="KW-0281">Fimbrium</keyword>
<dbReference type="PANTHER" id="PTHR33420">
    <property type="entry name" value="FIMBRIAL SUBUNIT ELFA-RELATED"/>
    <property type="match status" value="1"/>
</dbReference>
<dbReference type="SUPFAM" id="SSF49401">
    <property type="entry name" value="Bacterial adhesins"/>
    <property type="match status" value="1"/>
</dbReference>
<evidence type="ECO:0000313" key="6">
    <source>
        <dbReference type="EMBL" id="OZS75649.1"/>
    </source>
</evidence>
<keyword evidence="3" id="KW-0732">Signal</keyword>
<dbReference type="InterPro" id="IPR008966">
    <property type="entry name" value="Adhesion_dom_sf"/>
</dbReference>